<dbReference type="EC" id="3.1.3.-" evidence="4"/>
<sequence>MIKGLLFDYGGTIDTNGLHWGRVLWTYYQRHGVPVDQAAFRKAFAFGERALAINPIVKPEHSFYEVLVFKTEQQFKYLAENGYRVDNNVIEAIASDGNAFARQTVAQAKPVLLELANQYPLVMVSNFYGNLNTVLADFGIRSCFQTVVESAVVGVRKPDPAIYQLGVDFLNLPAEKTVVIGDSYTKDIRPARELGCRTVWLNGLGWEETSETGANRLSADAEIKDFARLPEVLAEWKASVVR</sequence>
<dbReference type="Gene3D" id="3.40.50.1000">
    <property type="entry name" value="HAD superfamily/HAD-like"/>
    <property type="match status" value="1"/>
</dbReference>
<comment type="cofactor">
    <cofactor evidence="1">
        <name>Mg(2+)</name>
        <dbReference type="ChEBI" id="CHEBI:18420"/>
    </cofactor>
</comment>
<protein>
    <submittedName>
        <fullName evidence="4">HAD family hydrolase</fullName>
        <ecNumber evidence="4">3.1.3.-</ecNumber>
    </submittedName>
</protein>
<evidence type="ECO:0000313" key="4">
    <source>
        <dbReference type="EMBL" id="MFC5412881.1"/>
    </source>
</evidence>
<dbReference type="InterPro" id="IPR023214">
    <property type="entry name" value="HAD_sf"/>
</dbReference>
<evidence type="ECO:0000256" key="1">
    <source>
        <dbReference type="ARBA" id="ARBA00001946"/>
    </source>
</evidence>
<dbReference type="InterPro" id="IPR051400">
    <property type="entry name" value="HAD-like_hydrolase"/>
</dbReference>
<dbReference type="SUPFAM" id="SSF56784">
    <property type="entry name" value="HAD-like"/>
    <property type="match status" value="1"/>
</dbReference>
<dbReference type="GO" id="GO:0016787">
    <property type="term" value="F:hydrolase activity"/>
    <property type="evidence" value="ECO:0007669"/>
    <property type="project" value="UniProtKB-KW"/>
</dbReference>
<evidence type="ECO:0000313" key="5">
    <source>
        <dbReference type="Proteomes" id="UP001596106"/>
    </source>
</evidence>
<dbReference type="InterPro" id="IPR006439">
    <property type="entry name" value="HAD-SF_hydro_IA"/>
</dbReference>
<dbReference type="InterPro" id="IPR036412">
    <property type="entry name" value="HAD-like_sf"/>
</dbReference>
<comment type="caution">
    <text evidence="4">The sequence shown here is derived from an EMBL/GenBank/DDBJ whole genome shotgun (WGS) entry which is preliminary data.</text>
</comment>
<evidence type="ECO:0000256" key="2">
    <source>
        <dbReference type="ARBA" id="ARBA00022801"/>
    </source>
</evidence>
<keyword evidence="5" id="KW-1185">Reference proteome</keyword>
<name>A0ABW0IHR9_9BACT</name>
<reference evidence="5" key="1">
    <citation type="journal article" date="2019" name="Int. J. Syst. Evol. Microbiol.">
        <title>The Global Catalogue of Microorganisms (GCM) 10K type strain sequencing project: providing services to taxonomists for standard genome sequencing and annotation.</title>
        <authorList>
            <consortium name="The Broad Institute Genomics Platform"/>
            <consortium name="The Broad Institute Genome Sequencing Center for Infectious Disease"/>
            <person name="Wu L."/>
            <person name="Ma J."/>
        </authorList>
    </citation>
    <scope>NUCLEOTIDE SEQUENCE [LARGE SCALE GENOMIC DNA]</scope>
    <source>
        <strain evidence="5">CCUG 55250</strain>
    </source>
</reference>
<dbReference type="Pfam" id="PF00702">
    <property type="entry name" value="Hydrolase"/>
    <property type="match status" value="1"/>
</dbReference>
<dbReference type="SFLD" id="SFLDS00003">
    <property type="entry name" value="Haloacid_Dehalogenase"/>
    <property type="match status" value="1"/>
</dbReference>
<organism evidence="4 5">
    <name type="scientific">Larkinella bovis</name>
    <dbReference type="NCBI Taxonomy" id="683041"/>
    <lineage>
        <taxon>Bacteria</taxon>
        <taxon>Pseudomonadati</taxon>
        <taxon>Bacteroidota</taxon>
        <taxon>Cytophagia</taxon>
        <taxon>Cytophagales</taxon>
        <taxon>Spirosomataceae</taxon>
        <taxon>Larkinella</taxon>
    </lineage>
</organism>
<dbReference type="NCBIfam" id="TIGR01549">
    <property type="entry name" value="HAD-SF-IA-v1"/>
    <property type="match status" value="1"/>
</dbReference>
<gene>
    <name evidence="4" type="ORF">ACFPMF_26390</name>
</gene>
<dbReference type="NCBIfam" id="TIGR01509">
    <property type="entry name" value="HAD-SF-IA-v3"/>
    <property type="match status" value="1"/>
</dbReference>
<keyword evidence="2 4" id="KW-0378">Hydrolase</keyword>
<keyword evidence="3" id="KW-0460">Magnesium</keyword>
<proteinExistence type="predicted"/>
<dbReference type="Proteomes" id="UP001596106">
    <property type="component" value="Unassembled WGS sequence"/>
</dbReference>
<dbReference type="PANTHER" id="PTHR46470">
    <property type="entry name" value="N-ACYLNEURAMINATE-9-PHOSPHATASE"/>
    <property type="match status" value="1"/>
</dbReference>
<accession>A0ABW0IHR9</accession>
<dbReference type="RefSeq" id="WP_379850846.1">
    <property type="nucleotide sequence ID" value="NZ_JBHSMA010000016.1"/>
</dbReference>
<evidence type="ECO:0000256" key="3">
    <source>
        <dbReference type="ARBA" id="ARBA00022842"/>
    </source>
</evidence>
<dbReference type="SFLD" id="SFLDG01129">
    <property type="entry name" value="C1.5:_HAD__Beta-PGM__Phosphata"/>
    <property type="match status" value="1"/>
</dbReference>
<dbReference type="EMBL" id="JBHSMA010000016">
    <property type="protein sequence ID" value="MFC5412881.1"/>
    <property type="molecule type" value="Genomic_DNA"/>
</dbReference>
<dbReference type="PRINTS" id="PR00413">
    <property type="entry name" value="HADHALOGNASE"/>
</dbReference>